<dbReference type="GeneID" id="24841787"/>
<dbReference type="InterPro" id="IPR036388">
    <property type="entry name" value="WH-like_DNA-bd_sf"/>
</dbReference>
<reference evidence="3 4" key="2">
    <citation type="journal article" date="2015" name="Genome Announc.">
        <title>Complete Genome Sequence of Hyperthermophilic Piezophilic Archaeon Palaeococcus pacificus DY20341T, Isolated from Deep-Sea Hydrothermal Sediments.</title>
        <authorList>
            <person name="Zeng X."/>
            <person name="Jebbar M."/>
            <person name="Shao Z."/>
        </authorList>
    </citation>
    <scope>NUCLEOTIDE SEQUENCE [LARGE SCALE GENOMIC DNA]</scope>
    <source>
        <strain evidence="3 4">DY20341</strain>
    </source>
</reference>
<evidence type="ECO:0000259" key="2">
    <source>
        <dbReference type="Pfam" id="PF03551"/>
    </source>
</evidence>
<sequence>MSSKASVMRNMFTVPMRNMILLIIALKGKAHGYEIIKEIENITSGVWKPSYGNLYPMLNKMVEEGFIEPHEEYRGKRRLVKYSLTDKGWTCLKEANEIALRGLYMAVQYLIMLREKLDTMGYGREIETEILEEYLKLLENIRETLNTQIEALEKKLEERRKELKSNP</sequence>
<proteinExistence type="predicted"/>
<dbReference type="AlphaFoldDB" id="A0A075LQU1"/>
<evidence type="ECO:0000313" key="3">
    <source>
        <dbReference type="EMBL" id="AIF69080.1"/>
    </source>
</evidence>
<accession>A0A075LQU1</accession>
<dbReference type="SUPFAM" id="SSF46785">
    <property type="entry name" value="Winged helix' DNA-binding domain"/>
    <property type="match status" value="1"/>
</dbReference>
<dbReference type="KEGG" id="ppac:PAP_03300"/>
<keyword evidence="4" id="KW-1185">Reference proteome</keyword>
<dbReference type="InterPro" id="IPR036390">
    <property type="entry name" value="WH_DNA-bd_sf"/>
</dbReference>
<dbReference type="eggNOG" id="arCOG00002">
    <property type="taxonomic scope" value="Archaea"/>
</dbReference>
<name>A0A075LQU1_9EURY</name>
<keyword evidence="1" id="KW-0175">Coiled coil</keyword>
<dbReference type="RefSeq" id="WP_048164675.1">
    <property type="nucleotide sequence ID" value="NZ_CP006019.1"/>
</dbReference>
<evidence type="ECO:0000313" key="4">
    <source>
        <dbReference type="Proteomes" id="UP000027981"/>
    </source>
</evidence>
<dbReference type="PANTHER" id="PTHR43252">
    <property type="entry name" value="TRANSCRIPTIONAL REGULATOR YQJI"/>
    <property type="match status" value="1"/>
</dbReference>
<protein>
    <recommendedName>
        <fullName evidence="2">Transcription regulator PadR N-terminal domain-containing protein</fullName>
    </recommendedName>
</protein>
<dbReference type="Gene3D" id="1.10.10.10">
    <property type="entry name" value="Winged helix-like DNA-binding domain superfamily/Winged helix DNA-binding domain"/>
    <property type="match status" value="1"/>
</dbReference>
<evidence type="ECO:0000256" key="1">
    <source>
        <dbReference type="SAM" id="Coils"/>
    </source>
</evidence>
<dbReference type="PANTHER" id="PTHR43252:SF2">
    <property type="entry name" value="TRANSCRIPTION REGULATOR, PADR-LIKE FAMILY"/>
    <property type="match status" value="1"/>
</dbReference>
<dbReference type="InterPro" id="IPR005149">
    <property type="entry name" value="Tscrpt_reg_PadR_N"/>
</dbReference>
<feature type="domain" description="Transcription regulator PadR N-terminal" evidence="2">
    <location>
        <begin position="21"/>
        <end position="93"/>
    </location>
</feature>
<feature type="coiled-coil region" evidence="1">
    <location>
        <begin position="131"/>
        <end position="166"/>
    </location>
</feature>
<dbReference type="Proteomes" id="UP000027981">
    <property type="component" value="Chromosome"/>
</dbReference>
<dbReference type="STRING" id="1343739.PAP_03300"/>
<dbReference type="HOGENOM" id="CLU_1648387_0_0_2"/>
<dbReference type="Pfam" id="PF03551">
    <property type="entry name" value="PadR"/>
    <property type="match status" value="1"/>
</dbReference>
<gene>
    <name evidence="3" type="ORF">PAP_03300</name>
</gene>
<reference evidence="4" key="1">
    <citation type="submission" date="2013-06" db="EMBL/GenBank/DDBJ databases">
        <title>Complete Genome Sequence of Hyperthermophilic Palaeococcus pacificus DY20341T, Isolated from a Deep-Sea Hydrothermal Sediments.</title>
        <authorList>
            <person name="Zeng X."/>
            <person name="Shao Z."/>
        </authorList>
    </citation>
    <scope>NUCLEOTIDE SEQUENCE [LARGE SCALE GENOMIC DNA]</scope>
    <source>
        <strain evidence="4">DY20341</strain>
    </source>
</reference>
<organism evidence="3 4">
    <name type="scientific">Palaeococcus pacificus DY20341</name>
    <dbReference type="NCBI Taxonomy" id="1343739"/>
    <lineage>
        <taxon>Archaea</taxon>
        <taxon>Methanobacteriati</taxon>
        <taxon>Methanobacteriota</taxon>
        <taxon>Thermococci</taxon>
        <taxon>Thermococcales</taxon>
        <taxon>Thermococcaceae</taxon>
        <taxon>Palaeococcus</taxon>
    </lineage>
</organism>
<dbReference type="EMBL" id="CP006019">
    <property type="protein sequence ID" value="AIF69080.1"/>
    <property type="molecule type" value="Genomic_DNA"/>
</dbReference>